<name>A0ABQ0ACD1_9GAMM</name>
<sequence>MTTIVDKKDPSNTHVSKRIALITVGWIALILGVIGIFLPLLPTTPFILLASWCFARSSRYFHNFLINNATFGPMIQRWEAGQGITRTIRNRAVTMLWLTMMLSMWIIGKWWAMALLTTIGLCTTCYLFRMTQDDPVEEPVANSKKHGLIP</sequence>
<gene>
    <name evidence="2" type="ORF">NBRC116591_31130</name>
</gene>
<reference evidence="2 3" key="1">
    <citation type="submission" date="2024-04" db="EMBL/GenBank/DDBJ databases">
        <title>Draft genome sequence of Sessilibacter corallicola NBRC 116591.</title>
        <authorList>
            <person name="Miyakawa T."/>
            <person name="Kusuya Y."/>
            <person name="Miura T."/>
        </authorList>
    </citation>
    <scope>NUCLEOTIDE SEQUENCE [LARGE SCALE GENOMIC DNA]</scope>
    <source>
        <strain evidence="2 3">KU-00831-HH</strain>
    </source>
</reference>
<evidence type="ECO:0000256" key="1">
    <source>
        <dbReference type="SAM" id="Phobius"/>
    </source>
</evidence>
<accession>A0ABQ0ACD1</accession>
<dbReference type="Pfam" id="PF04304">
    <property type="entry name" value="DUF454"/>
    <property type="match status" value="1"/>
</dbReference>
<organism evidence="2 3">
    <name type="scientific">Sessilibacter corallicola</name>
    <dbReference type="NCBI Taxonomy" id="2904075"/>
    <lineage>
        <taxon>Bacteria</taxon>
        <taxon>Pseudomonadati</taxon>
        <taxon>Pseudomonadota</taxon>
        <taxon>Gammaproteobacteria</taxon>
        <taxon>Cellvibrionales</taxon>
        <taxon>Cellvibrionaceae</taxon>
        <taxon>Sessilibacter</taxon>
    </lineage>
</organism>
<dbReference type="PANTHER" id="PTHR35813:SF1">
    <property type="entry name" value="INNER MEMBRANE PROTEIN YBAN"/>
    <property type="match status" value="1"/>
</dbReference>
<keyword evidence="3" id="KW-1185">Reference proteome</keyword>
<feature type="transmembrane region" description="Helical" evidence="1">
    <location>
        <begin position="110"/>
        <end position="128"/>
    </location>
</feature>
<keyword evidence="1" id="KW-1133">Transmembrane helix</keyword>
<keyword evidence="1" id="KW-0472">Membrane</keyword>
<evidence type="ECO:0000313" key="2">
    <source>
        <dbReference type="EMBL" id="GAA6169302.1"/>
    </source>
</evidence>
<keyword evidence="1" id="KW-0812">Transmembrane</keyword>
<dbReference type="Proteomes" id="UP001465153">
    <property type="component" value="Unassembled WGS sequence"/>
</dbReference>
<evidence type="ECO:0000313" key="3">
    <source>
        <dbReference type="Proteomes" id="UP001465153"/>
    </source>
</evidence>
<proteinExistence type="predicted"/>
<feature type="transmembrane region" description="Helical" evidence="1">
    <location>
        <begin position="20"/>
        <end position="41"/>
    </location>
</feature>
<dbReference type="InterPro" id="IPR007401">
    <property type="entry name" value="DUF454"/>
</dbReference>
<dbReference type="PANTHER" id="PTHR35813">
    <property type="entry name" value="INNER MEMBRANE PROTEIN YBAN"/>
    <property type="match status" value="1"/>
</dbReference>
<protein>
    <submittedName>
        <fullName evidence="2">DUF454 family protein</fullName>
    </submittedName>
</protein>
<dbReference type="RefSeq" id="WP_353303847.1">
    <property type="nucleotide sequence ID" value="NZ_BAABWN010000010.1"/>
</dbReference>
<dbReference type="EMBL" id="BAABWN010000010">
    <property type="protein sequence ID" value="GAA6169302.1"/>
    <property type="molecule type" value="Genomic_DNA"/>
</dbReference>
<comment type="caution">
    <text evidence="2">The sequence shown here is derived from an EMBL/GenBank/DDBJ whole genome shotgun (WGS) entry which is preliminary data.</text>
</comment>